<comment type="caution">
    <text evidence="13">The sequence shown here is derived from an EMBL/GenBank/DDBJ whole genome shotgun (WGS) entry which is preliminary data.</text>
</comment>
<dbReference type="PRINTS" id="PR00420">
    <property type="entry name" value="RNGMNOXGNASE"/>
</dbReference>
<comment type="pathway">
    <text evidence="2">Purine metabolism; urate degradation.</text>
</comment>
<evidence type="ECO:0000256" key="10">
    <source>
        <dbReference type="ARBA" id="ARBA00035262"/>
    </source>
</evidence>
<feature type="domain" description="FAD-binding" evidence="12">
    <location>
        <begin position="5"/>
        <end position="341"/>
    </location>
</feature>
<keyword evidence="5" id="KW-0274">FAD</keyword>
<dbReference type="EMBL" id="JAIHOM010000132">
    <property type="protein sequence ID" value="MCW6038398.1"/>
    <property type="molecule type" value="Genomic_DNA"/>
</dbReference>
<dbReference type="Pfam" id="PF01494">
    <property type="entry name" value="FAD_binding_3"/>
    <property type="match status" value="1"/>
</dbReference>
<name>A0ABT3LA65_9CYAN</name>
<dbReference type="NCBIfam" id="NF033623">
    <property type="entry name" value="urate_HpxO"/>
    <property type="match status" value="1"/>
</dbReference>
<dbReference type="PANTHER" id="PTHR13789">
    <property type="entry name" value="MONOOXYGENASE"/>
    <property type="match status" value="1"/>
</dbReference>
<reference evidence="13 14" key="1">
    <citation type="submission" date="2021-08" db="EMBL/GenBank/DDBJ databases">
        <title>Draft genome sequence of Spirulina subsalsa with high tolerance to salinity and hype-accumulation of phycocyanin.</title>
        <authorList>
            <person name="Pei H."/>
            <person name="Jiang L."/>
        </authorList>
    </citation>
    <scope>NUCLEOTIDE SEQUENCE [LARGE SCALE GENOMIC DNA]</scope>
    <source>
        <strain evidence="13 14">FACHB-351</strain>
    </source>
</reference>
<evidence type="ECO:0000256" key="5">
    <source>
        <dbReference type="ARBA" id="ARBA00022827"/>
    </source>
</evidence>
<comment type="catalytic activity">
    <reaction evidence="11">
        <text>urate + NADH + O2 + H(+) = 5-hydroxyisourate + NAD(+) + H2O</text>
        <dbReference type="Rhea" id="RHEA:27329"/>
        <dbReference type="ChEBI" id="CHEBI:15377"/>
        <dbReference type="ChEBI" id="CHEBI:15378"/>
        <dbReference type="ChEBI" id="CHEBI:15379"/>
        <dbReference type="ChEBI" id="CHEBI:17775"/>
        <dbReference type="ChEBI" id="CHEBI:18072"/>
        <dbReference type="ChEBI" id="CHEBI:57540"/>
        <dbReference type="ChEBI" id="CHEBI:57945"/>
        <dbReference type="EC" id="1.14.13.113"/>
    </reaction>
</comment>
<sequence>MEGLKIIIIGAGIGGLTAGIALQQAGYQVQVYERVQELRPVGAGISLWSNGVKVLNCLGLGEAIANIGGRMNVMEYRTAQGELLNHIPLQPLIAQVGQRPYPVARRDLQEMLLTGYGGEIKLGHDCIGVEEDEGGVTAIFANGERDRGDLVVAADGIRSVLRPYVTGKPSALNYAGYVNWNGLVPVSPELAPADCWVIYVGQHQRASLMPVGGDRFYFFFDVPLPAGTPPEPEQYQEQLRGYFQGWAQPVQNLIERLDPQQVARPEIHDLSPLDSYVRGRVALLGDAAHTTCPDLGQGGCQAIEDAWVLTHYLKSTNLSVMDALERYNRERRERGNSIVRKARKRAEQIHGKDPEVTRQWYEQLGREAPQSVTNAIADVILGGPLH</sequence>
<keyword evidence="6" id="KW-0560">Oxidoreductase</keyword>
<comment type="similarity">
    <text evidence="8">Belongs to the FAD-dependent urate hydroxylase family.</text>
</comment>
<evidence type="ECO:0000313" key="13">
    <source>
        <dbReference type="EMBL" id="MCW6038398.1"/>
    </source>
</evidence>
<dbReference type="Proteomes" id="UP001526426">
    <property type="component" value="Unassembled WGS sequence"/>
</dbReference>
<comment type="cofactor">
    <cofactor evidence="1">
        <name>FAD</name>
        <dbReference type="ChEBI" id="CHEBI:57692"/>
    </cofactor>
</comment>
<dbReference type="SUPFAM" id="SSF51905">
    <property type="entry name" value="FAD/NAD(P)-binding domain"/>
    <property type="match status" value="1"/>
</dbReference>
<dbReference type="InterPro" id="IPR002938">
    <property type="entry name" value="FAD-bd"/>
</dbReference>
<keyword evidence="4" id="KW-0659">Purine metabolism</keyword>
<evidence type="ECO:0000256" key="3">
    <source>
        <dbReference type="ARBA" id="ARBA00022630"/>
    </source>
</evidence>
<evidence type="ECO:0000256" key="9">
    <source>
        <dbReference type="ARBA" id="ARBA00035128"/>
    </source>
</evidence>
<dbReference type="EC" id="1.14.13.113" evidence="9"/>
<evidence type="ECO:0000256" key="7">
    <source>
        <dbReference type="ARBA" id="ARBA00023033"/>
    </source>
</evidence>
<keyword evidence="3" id="KW-0285">Flavoprotein</keyword>
<evidence type="ECO:0000256" key="8">
    <source>
        <dbReference type="ARBA" id="ARBA00035121"/>
    </source>
</evidence>
<dbReference type="Gene3D" id="3.50.50.60">
    <property type="entry name" value="FAD/NAD(P)-binding domain"/>
    <property type="match status" value="1"/>
</dbReference>
<keyword evidence="7" id="KW-0503">Monooxygenase</keyword>
<dbReference type="InterPro" id="IPR050493">
    <property type="entry name" value="FAD-dep_Monooxygenase_BioMet"/>
</dbReference>
<dbReference type="PANTHER" id="PTHR13789:SF318">
    <property type="entry name" value="GERANYLGERANYL DIPHOSPHATE REDUCTASE"/>
    <property type="match status" value="1"/>
</dbReference>
<gene>
    <name evidence="13" type="primary">hpxO</name>
    <name evidence="13" type="ORF">K4A83_19270</name>
</gene>
<dbReference type="InterPro" id="IPR047712">
    <property type="entry name" value="HpxO"/>
</dbReference>
<dbReference type="RefSeq" id="WP_265266306.1">
    <property type="nucleotide sequence ID" value="NZ_JAIHOM010000132.1"/>
</dbReference>
<evidence type="ECO:0000259" key="12">
    <source>
        <dbReference type="Pfam" id="PF01494"/>
    </source>
</evidence>
<dbReference type="InterPro" id="IPR036188">
    <property type="entry name" value="FAD/NAD-bd_sf"/>
</dbReference>
<evidence type="ECO:0000256" key="4">
    <source>
        <dbReference type="ARBA" id="ARBA00022631"/>
    </source>
</evidence>
<evidence type="ECO:0000256" key="6">
    <source>
        <dbReference type="ARBA" id="ARBA00023002"/>
    </source>
</evidence>
<protein>
    <recommendedName>
        <fullName evidence="10">FAD-dependent urate hydroxylase</fullName>
        <ecNumber evidence="9">1.14.13.113</ecNumber>
    </recommendedName>
</protein>
<evidence type="ECO:0000313" key="14">
    <source>
        <dbReference type="Proteomes" id="UP001526426"/>
    </source>
</evidence>
<organism evidence="13 14">
    <name type="scientific">Spirulina subsalsa FACHB-351</name>
    <dbReference type="NCBI Taxonomy" id="234711"/>
    <lineage>
        <taxon>Bacteria</taxon>
        <taxon>Bacillati</taxon>
        <taxon>Cyanobacteriota</taxon>
        <taxon>Cyanophyceae</taxon>
        <taxon>Spirulinales</taxon>
        <taxon>Spirulinaceae</taxon>
        <taxon>Spirulina</taxon>
    </lineage>
</organism>
<evidence type="ECO:0000256" key="11">
    <source>
        <dbReference type="ARBA" id="ARBA00047521"/>
    </source>
</evidence>
<keyword evidence="14" id="KW-1185">Reference proteome</keyword>
<accession>A0ABT3LA65</accession>
<evidence type="ECO:0000256" key="1">
    <source>
        <dbReference type="ARBA" id="ARBA00001974"/>
    </source>
</evidence>
<proteinExistence type="inferred from homology"/>
<evidence type="ECO:0000256" key="2">
    <source>
        <dbReference type="ARBA" id="ARBA00004705"/>
    </source>
</evidence>